<dbReference type="AlphaFoldDB" id="A0A814ZEY0"/>
<dbReference type="Proteomes" id="UP000663870">
    <property type="component" value="Unassembled WGS sequence"/>
</dbReference>
<evidence type="ECO:0000313" key="7">
    <source>
        <dbReference type="Proteomes" id="UP000663870"/>
    </source>
</evidence>
<dbReference type="InterPro" id="IPR036084">
    <property type="entry name" value="Ser_inhib-like_sf"/>
</dbReference>
<keyword evidence="1" id="KW-0646">Protease inhibitor</keyword>
<evidence type="ECO:0000256" key="1">
    <source>
        <dbReference type="ARBA" id="ARBA00022690"/>
    </source>
</evidence>
<keyword evidence="7" id="KW-1185">Reference proteome</keyword>
<dbReference type="PANTHER" id="PTHR23259">
    <property type="entry name" value="RIDDLE"/>
    <property type="match status" value="1"/>
</dbReference>
<feature type="signal peptide" evidence="3">
    <location>
        <begin position="1"/>
        <end position="21"/>
    </location>
</feature>
<evidence type="ECO:0000313" key="5">
    <source>
        <dbReference type="EMBL" id="CAF1064114.1"/>
    </source>
</evidence>
<comment type="caution">
    <text evidence="6">The sequence shown here is derived from an EMBL/GenBank/DDBJ whole genome shotgun (WGS) entry which is preliminary data.</text>
</comment>
<dbReference type="CDD" id="cd19941">
    <property type="entry name" value="TIL"/>
    <property type="match status" value="3"/>
</dbReference>
<dbReference type="Proteomes" id="UP000663854">
    <property type="component" value="Unassembled WGS sequence"/>
</dbReference>
<dbReference type="InterPro" id="IPR002919">
    <property type="entry name" value="TIL_dom"/>
</dbReference>
<sequence>MISILRIVMILLLLITDFGQSLNLLTRLFGCDPNEKYTFGSICIETCTFKPKICPTMIKFGCFCMDGYLRQSNATGSPCIKREECKNSSGIPICGVNEEYTTCGSACASTCDDLRYPLPKPLKPCILLCRSGCFCKQGYYRAHDGKCVPPDQCCNENEKYKTCGSACIETCNQKPQICTLQCVAGCFCACSDYVREDNSTDSACIHRDKCPTA</sequence>
<dbReference type="Gene3D" id="2.10.25.10">
    <property type="entry name" value="Laminin"/>
    <property type="match status" value="3"/>
</dbReference>
<accession>A0A814ZEY0</accession>
<protein>
    <recommendedName>
        <fullName evidence="4">TIL domain-containing protein</fullName>
    </recommendedName>
</protein>
<evidence type="ECO:0000313" key="6">
    <source>
        <dbReference type="EMBL" id="CAF1242162.1"/>
    </source>
</evidence>
<dbReference type="GO" id="GO:0030414">
    <property type="term" value="F:peptidase inhibitor activity"/>
    <property type="evidence" value="ECO:0007669"/>
    <property type="project" value="UniProtKB-KW"/>
</dbReference>
<keyword evidence="2" id="KW-1015">Disulfide bond</keyword>
<organism evidence="6 7">
    <name type="scientific">Rotaria sordida</name>
    <dbReference type="NCBI Taxonomy" id="392033"/>
    <lineage>
        <taxon>Eukaryota</taxon>
        <taxon>Metazoa</taxon>
        <taxon>Spiralia</taxon>
        <taxon>Gnathifera</taxon>
        <taxon>Rotifera</taxon>
        <taxon>Eurotatoria</taxon>
        <taxon>Bdelloidea</taxon>
        <taxon>Philodinida</taxon>
        <taxon>Philodinidae</taxon>
        <taxon>Rotaria</taxon>
    </lineage>
</organism>
<evidence type="ECO:0000259" key="4">
    <source>
        <dbReference type="Pfam" id="PF01826"/>
    </source>
</evidence>
<keyword evidence="3" id="KW-0732">Signal</keyword>
<feature type="domain" description="TIL" evidence="4">
    <location>
        <begin position="154"/>
        <end position="210"/>
    </location>
</feature>
<dbReference type="EMBL" id="CAJNOH010000515">
    <property type="protein sequence ID" value="CAF1064114.1"/>
    <property type="molecule type" value="Genomic_DNA"/>
</dbReference>
<evidence type="ECO:0000256" key="3">
    <source>
        <dbReference type="SAM" id="SignalP"/>
    </source>
</evidence>
<gene>
    <name evidence="6" type="ORF">JXQ802_LOCUS26520</name>
    <name evidence="5" type="ORF">PYM288_LOCUS17809</name>
</gene>
<feature type="chain" id="PRO_5036411218" description="TIL domain-containing protein" evidence="3">
    <location>
        <begin position="22"/>
        <end position="213"/>
    </location>
</feature>
<dbReference type="Pfam" id="PF01826">
    <property type="entry name" value="TIL"/>
    <property type="match status" value="2"/>
</dbReference>
<dbReference type="PANTHER" id="PTHR23259:SF70">
    <property type="entry name" value="ACCESSORY GLAND PROTEIN ACP62F-RELATED"/>
    <property type="match status" value="1"/>
</dbReference>
<feature type="domain" description="TIL" evidence="4">
    <location>
        <begin position="94"/>
        <end position="153"/>
    </location>
</feature>
<evidence type="ECO:0000256" key="2">
    <source>
        <dbReference type="ARBA" id="ARBA00023157"/>
    </source>
</evidence>
<dbReference type="EMBL" id="CAJNOL010000930">
    <property type="protein sequence ID" value="CAF1242162.1"/>
    <property type="molecule type" value="Genomic_DNA"/>
</dbReference>
<dbReference type="InterPro" id="IPR051368">
    <property type="entry name" value="SerProtInhib-TIL_Domain"/>
</dbReference>
<dbReference type="SUPFAM" id="SSF57567">
    <property type="entry name" value="Serine protease inhibitors"/>
    <property type="match status" value="3"/>
</dbReference>
<name>A0A814ZEY0_9BILA</name>
<proteinExistence type="predicted"/>
<reference evidence="6" key="1">
    <citation type="submission" date="2021-02" db="EMBL/GenBank/DDBJ databases">
        <authorList>
            <person name="Nowell W R."/>
        </authorList>
    </citation>
    <scope>NUCLEOTIDE SEQUENCE</scope>
</reference>